<feature type="compositionally biased region" description="Polar residues" evidence="1">
    <location>
        <begin position="20"/>
        <end position="35"/>
    </location>
</feature>
<protein>
    <submittedName>
        <fullName evidence="2">Uncharacterized protein</fullName>
    </submittedName>
</protein>
<evidence type="ECO:0000313" key="3">
    <source>
        <dbReference type="Proteomes" id="UP000073492"/>
    </source>
</evidence>
<proteinExistence type="predicted"/>
<organism evidence="2 3">
    <name type="scientific">Pseudocercospora musae</name>
    <dbReference type="NCBI Taxonomy" id="113226"/>
    <lineage>
        <taxon>Eukaryota</taxon>
        <taxon>Fungi</taxon>
        <taxon>Dikarya</taxon>
        <taxon>Ascomycota</taxon>
        <taxon>Pezizomycotina</taxon>
        <taxon>Dothideomycetes</taxon>
        <taxon>Dothideomycetidae</taxon>
        <taxon>Mycosphaerellales</taxon>
        <taxon>Mycosphaerellaceae</taxon>
        <taxon>Pseudocercospora</taxon>
    </lineage>
</organism>
<reference evidence="2 3" key="1">
    <citation type="submission" date="2015-07" db="EMBL/GenBank/DDBJ databases">
        <title>Comparative genomics of the Sigatoka disease complex on banana suggests a link between parallel evolutionary changes in Pseudocercospora fijiensis and Pseudocercospora eumusae and increased virulence on the banana host.</title>
        <authorList>
            <person name="Chang T.-C."/>
            <person name="Salvucci A."/>
            <person name="Crous P.W."/>
            <person name="Stergiopoulos I."/>
        </authorList>
    </citation>
    <scope>NUCLEOTIDE SEQUENCE [LARGE SCALE GENOMIC DNA]</scope>
    <source>
        <strain evidence="2 3">CBS 116634</strain>
    </source>
</reference>
<dbReference type="EMBL" id="LFZO01000304">
    <property type="protein sequence ID" value="KXT09823.1"/>
    <property type="molecule type" value="Genomic_DNA"/>
</dbReference>
<feature type="region of interest" description="Disordered" evidence="1">
    <location>
        <begin position="1"/>
        <end position="43"/>
    </location>
</feature>
<keyword evidence="3" id="KW-1185">Reference proteome</keyword>
<name>A0A139I4Y2_9PEZI</name>
<dbReference type="Proteomes" id="UP000073492">
    <property type="component" value="Unassembled WGS sequence"/>
</dbReference>
<evidence type="ECO:0000313" key="2">
    <source>
        <dbReference type="EMBL" id="KXT09823.1"/>
    </source>
</evidence>
<comment type="caution">
    <text evidence="2">The sequence shown here is derived from an EMBL/GenBank/DDBJ whole genome shotgun (WGS) entry which is preliminary data.</text>
</comment>
<dbReference type="AlphaFoldDB" id="A0A139I4Y2"/>
<gene>
    <name evidence="2" type="ORF">AC579_10518</name>
</gene>
<accession>A0A139I4Y2</accession>
<sequence length="59" mass="6453">MTLGGRQVEVETITTTKTTSKPSRGQPSPHITDSPQKAFLKEQPGLLLPSISMMKQVIM</sequence>
<dbReference type="OrthoDB" id="5296889at2759"/>
<evidence type="ECO:0000256" key="1">
    <source>
        <dbReference type="SAM" id="MobiDB-lite"/>
    </source>
</evidence>